<dbReference type="AlphaFoldDB" id="A0AAD6BJT0"/>
<dbReference type="EMBL" id="JAPTMU010000005">
    <property type="protein sequence ID" value="KAJ4943431.1"/>
    <property type="molecule type" value="Genomic_DNA"/>
</dbReference>
<comment type="caution">
    <text evidence="1">The sequence shown here is derived from an EMBL/GenBank/DDBJ whole genome shotgun (WGS) entry which is preliminary data.</text>
</comment>
<dbReference type="Proteomes" id="UP001219934">
    <property type="component" value="Unassembled WGS sequence"/>
</dbReference>
<accession>A0AAD6BJT0</accession>
<proteinExistence type="predicted"/>
<feature type="non-terminal residue" evidence="1">
    <location>
        <position position="64"/>
    </location>
</feature>
<gene>
    <name evidence="1" type="ORF">JOQ06_005932</name>
</gene>
<evidence type="ECO:0000313" key="2">
    <source>
        <dbReference type="Proteomes" id="UP001219934"/>
    </source>
</evidence>
<protein>
    <submittedName>
        <fullName evidence="1">Uncharacterized protein</fullName>
    </submittedName>
</protein>
<feature type="non-terminal residue" evidence="1">
    <location>
        <position position="1"/>
    </location>
</feature>
<organism evidence="1 2">
    <name type="scientific">Pogonophryne albipinna</name>
    <dbReference type="NCBI Taxonomy" id="1090488"/>
    <lineage>
        <taxon>Eukaryota</taxon>
        <taxon>Metazoa</taxon>
        <taxon>Chordata</taxon>
        <taxon>Craniata</taxon>
        <taxon>Vertebrata</taxon>
        <taxon>Euteleostomi</taxon>
        <taxon>Actinopterygii</taxon>
        <taxon>Neopterygii</taxon>
        <taxon>Teleostei</taxon>
        <taxon>Neoteleostei</taxon>
        <taxon>Acanthomorphata</taxon>
        <taxon>Eupercaria</taxon>
        <taxon>Perciformes</taxon>
        <taxon>Notothenioidei</taxon>
        <taxon>Pogonophryne</taxon>
    </lineage>
</organism>
<evidence type="ECO:0000313" key="1">
    <source>
        <dbReference type="EMBL" id="KAJ4943431.1"/>
    </source>
</evidence>
<reference evidence="1" key="1">
    <citation type="submission" date="2022-11" db="EMBL/GenBank/DDBJ databases">
        <title>Chromosome-level genome of Pogonophryne albipinna.</title>
        <authorList>
            <person name="Jo E."/>
        </authorList>
    </citation>
    <scope>NUCLEOTIDE SEQUENCE</scope>
    <source>
        <strain evidence="1">SGF0006</strain>
        <tissue evidence="1">Muscle</tissue>
    </source>
</reference>
<keyword evidence="2" id="KW-1185">Reference proteome</keyword>
<name>A0AAD6BJT0_9TELE</name>
<sequence>RAAHPAAAAAFVTVTDPRCLHDARRQHHYSTLLIAVKSGHLYIGAARRKYYEMSYGLNIEMHKQ</sequence>